<reference evidence="4 5" key="1">
    <citation type="submission" date="2023-07" db="EMBL/GenBank/DDBJ databases">
        <title>Genomic Encyclopedia of Type Strains, Phase IV (KMG-IV): sequencing the most valuable type-strain genomes for metagenomic binning, comparative biology and taxonomic classification.</title>
        <authorList>
            <person name="Goeker M."/>
        </authorList>
    </citation>
    <scope>NUCLEOTIDE SEQUENCE [LARGE SCALE GENOMIC DNA]</scope>
    <source>
        <strain evidence="4 5">DSM 19619</strain>
    </source>
</reference>
<feature type="domain" description="GFO/IDH/MocA-like oxidoreductase" evidence="3">
    <location>
        <begin position="132"/>
        <end position="273"/>
    </location>
</feature>
<comment type="caution">
    <text evidence="4">The sequence shown here is derived from an EMBL/GenBank/DDBJ whole genome shotgun (WGS) entry which is preliminary data.</text>
</comment>
<dbReference type="SUPFAM" id="SSF51735">
    <property type="entry name" value="NAD(P)-binding Rossmann-fold domains"/>
    <property type="match status" value="1"/>
</dbReference>
<keyword evidence="5" id="KW-1185">Reference proteome</keyword>
<evidence type="ECO:0000313" key="4">
    <source>
        <dbReference type="EMBL" id="MDQ0468289.1"/>
    </source>
</evidence>
<organism evidence="4 5">
    <name type="scientific">Labrys wisconsinensis</name>
    <dbReference type="NCBI Taxonomy" id="425677"/>
    <lineage>
        <taxon>Bacteria</taxon>
        <taxon>Pseudomonadati</taxon>
        <taxon>Pseudomonadota</taxon>
        <taxon>Alphaproteobacteria</taxon>
        <taxon>Hyphomicrobiales</taxon>
        <taxon>Xanthobacteraceae</taxon>
        <taxon>Labrys</taxon>
    </lineage>
</organism>
<feature type="domain" description="Gfo/Idh/MocA-like oxidoreductase N-terminal" evidence="2">
    <location>
        <begin position="4"/>
        <end position="122"/>
    </location>
</feature>
<dbReference type="Proteomes" id="UP001242480">
    <property type="component" value="Unassembled WGS sequence"/>
</dbReference>
<dbReference type="InterPro" id="IPR000683">
    <property type="entry name" value="Gfo/Idh/MocA-like_OxRdtase_N"/>
</dbReference>
<dbReference type="RefSeq" id="WP_370881913.1">
    <property type="nucleotide sequence ID" value="NZ_JAUSVX010000002.1"/>
</dbReference>
<dbReference type="SUPFAM" id="SSF55347">
    <property type="entry name" value="Glyceraldehyde-3-phosphate dehydrogenase-like, C-terminal domain"/>
    <property type="match status" value="1"/>
</dbReference>
<gene>
    <name evidence="4" type="ORF">QO011_001289</name>
</gene>
<dbReference type="InterPro" id="IPR055170">
    <property type="entry name" value="GFO_IDH_MocA-like_dom"/>
</dbReference>
<dbReference type="Pfam" id="PF22725">
    <property type="entry name" value="GFO_IDH_MocA_C3"/>
    <property type="match status" value="1"/>
</dbReference>
<dbReference type="Gene3D" id="3.30.360.10">
    <property type="entry name" value="Dihydrodipicolinate Reductase, domain 2"/>
    <property type="match status" value="1"/>
</dbReference>
<keyword evidence="1" id="KW-0560">Oxidoreductase</keyword>
<dbReference type="EMBL" id="JAUSVX010000002">
    <property type="protein sequence ID" value="MDQ0468289.1"/>
    <property type="molecule type" value="Genomic_DNA"/>
</dbReference>
<dbReference type="InterPro" id="IPR050463">
    <property type="entry name" value="Gfo/Idh/MocA_oxidrdct_glycsds"/>
</dbReference>
<evidence type="ECO:0000259" key="3">
    <source>
        <dbReference type="Pfam" id="PF22725"/>
    </source>
</evidence>
<dbReference type="Pfam" id="PF01408">
    <property type="entry name" value="GFO_IDH_MocA"/>
    <property type="match status" value="1"/>
</dbReference>
<accession>A0ABU0J224</accession>
<evidence type="ECO:0000313" key="5">
    <source>
        <dbReference type="Proteomes" id="UP001242480"/>
    </source>
</evidence>
<name>A0ABU0J224_9HYPH</name>
<evidence type="ECO:0000259" key="2">
    <source>
        <dbReference type="Pfam" id="PF01408"/>
    </source>
</evidence>
<protein>
    <submittedName>
        <fullName evidence="4">Dehydrogenase</fullName>
    </submittedName>
</protein>
<dbReference type="PANTHER" id="PTHR43818:SF11">
    <property type="entry name" value="BCDNA.GH03377"/>
    <property type="match status" value="1"/>
</dbReference>
<dbReference type="PANTHER" id="PTHR43818">
    <property type="entry name" value="BCDNA.GH03377"/>
    <property type="match status" value="1"/>
</dbReference>
<evidence type="ECO:0000256" key="1">
    <source>
        <dbReference type="ARBA" id="ARBA00023002"/>
    </source>
</evidence>
<sequence length="352" mass="38041">MSKVRILVLGTGHMAANHARAFQADPLVEVVAGVDIDETRARLFCEQNGIARAFGDLDEAIAWGEFDAVANVTPDSAHYPTTMRLLAAGKHVFCEKPLAETFPLADAMANAAEAGGLVNMVNLTYRNVPALQKARALIAAGEIGEVRHVEASYRQSWLVGNHWGDWQTLPMWLWRLSEAHGSKGVLGDVGIHILDFTQYAVGMAPVSLQARLKTFHKAPGDRIGDYPLDANDSALLSVAFENGALGVIHASRFMTGYANTLKLSVYGTLGAIELDHGSAFTTIRMCSGTDVHTQAWRDVVSEPVRTNYQKFAAAVAAGRNDEPSFRHAADLQRVLDLCFDEASTRSAGIGPL</sequence>
<dbReference type="InterPro" id="IPR036291">
    <property type="entry name" value="NAD(P)-bd_dom_sf"/>
</dbReference>
<dbReference type="Gene3D" id="3.40.50.720">
    <property type="entry name" value="NAD(P)-binding Rossmann-like Domain"/>
    <property type="match status" value="1"/>
</dbReference>
<proteinExistence type="predicted"/>